<accession>A0A364Y196</accession>
<dbReference type="EC" id="3.2.1.14" evidence="2"/>
<name>A0A364Y196_9BACT</name>
<dbReference type="PANTHER" id="PTHR11177:SF317">
    <property type="entry name" value="CHITINASE 12-RELATED"/>
    <property type="match status" value="1"/>
</dbReference>
<keyword evidence="5" id="KW-1185">Reference proteome</keyword>
<dbReference type="EMBL" id="QMFY01000006">
    <property type="protein sequence ID" value="RAW00611.1"/>
    <property type="molecule type" value="Genomic_DNA"/>
</dbReference>
<protein>
    <recommendedName>
        <fullName evidence="2">chitinase</fullName>
        <ecNumber evidence="2">3.2.1.14</ecNumber>
    </recommendedName>
</protein>
<proteinExistence type="predicted"/>
<dbReference type="PROSITE" id="PS51257">
    <property type="entry name" value="PROKAR_LIPOPROTEIN"/>
    <property type="match status" value="1"/>
</dbReference>
<dbReference type="Gene3D" id="3.20.20.80">
    <property type="entry name" value="Glycosidases"/>
    <property type="match status" value="1"/>
</dbReference>
<dbReference type="GO" id="GO:0005975">
    <property type="term" value="P:carbohydrate metabolic process"/>
    <property type="evidence" value="ECO:0007669"/>
    <property type="project" value="InterPro"/>
</dbReference>
<evidence type="ECO:0000313" key="5">
    <source>
        <dbReference type="Proteomes" id="UP000251889"/>
    </source>
</evidence>
<dbReference type="PANTHER" id="PTHR11177">
    <property type="entry name" value="CHITINASE"/>
    <property type="match status" value="1"/>
</dbReference>
<dbReference type="GO" id="GO:0005576">
    <property type="term" value="C:extracellular region"/>
    <property type="evidence" value="ECO:0007669"/>
    <property type="project" value="TreeGrafter"/>
</dbReference>
<dbReference type="GO" id="GO:0008061">
    <property type="term" value="F:chitin binding"/>
    <property type="evidence" value="ECO:0007669"/>
    <property type="project" value="InterPro"/>
</dbReference>
<dbReference type="Proteomes" id="UP000251889">
    <property type="component" value="Unassembled WGS sequence"/>
</dbReference>
<evidence type="ECO:0000256" key="1">
    <source>
        <dbReference type="ARBA" id="ARBA00000822"/>
    </source>
</evidence>
<dbReference type="Gene3D" id="3.40.5.30">
    <property type="entry name" value="(Trans)glycosidases - domain 2"/>
    <property type="match status" value="1"/>
</dbReference>
<comment type="catalytic activity">
    <reaction evidence="1">
        <text>Random endo-hydrolysis of N-acetyl-beta-D-glucosaminide (1-&gt;4)-beta-linkages in chitin and chitodextrins.</text>
        <dbReference type="EC" id="3.2.1.14"/>
    </reaction>
</comment>
<dbReference type="InterPro" id="IPR011583">
    <property type="entry name" value="Chitinase_II/V-like_cat"/>
</dbReference>
<dbReference type="SMART" id="SM00636">
    <property type="entry name" value="Glyco_18"/>
    <property type="match status" value="1"/>
</dbReference>
<dbReference type="InterPro" id="IPR017853">
    <property type="entry name" value="GH"/>
</dbReference>
<comment type="caution">
    <text evidence="4">The sequence shown here is derived from an EMBL/GenBank/DDBJ whole genome shotgun (WGS) entry which is preliminary data.</text>
</comment>
<dbReference type="AlphaFoldDB" id="A0A364Y196"/>
<evidence type="ECO:0000259" key="3">
    <source>
        <dbReference type="PROSITE" id="PS51910"/>
    </source>
</evidence>
<dbReference type="GO" id="GO:0006032">
    <property type="term" value="P:chitin catabolic process"/>
    <property type="evidence" value="ECO:0007669"/>
    <property type="project" value="TreeGrafter"/>
</dbReference>
<dbReference type="GO" id="GO:0008843">
    <property type="term" value="F:endochitinase activity"/>
    <property type="evidence" value="ECO:0007669"/>
    <property type="project" value="UniProtKB-EC"/>
</dbReference>
<sequence>MTLKYEDMKKIMIRYTLLLTMVASIIAGCVDEAENPTFANDEVPRIFDWPTTNMFTMDVTDTLRLDFTVSPADGADFKWILDDEVVGTEKSFQKKFAEGGAHTLKFVVTRNGVENSRSAALTVIENIPFEPKPYNKRVVAFLSRNGTLANVDLDHITHLVITSAVVNAASETLVDTTFTGMDLKNLVKTAHSAGVYVMLQASGTIAQPQGAGLYGDYSFYNAVNDPDMQEEVIATLMKFIADNDLDGLDIYLNNTSEGALDSTKVGKFYRAILPSLPEGPNGKFFYTASVPGGWTSGQLRPAAKVSRMDWVNIHGFRYEDIPPNAPTPHSPYWAFTDLAATWESFGLPKNKIVGGIPAVGFHYFLPDDVSGVGWGNLWMYTAYEGYKNILTRDANAHTKNKLDVDDGIFYDGHPAIQEKAQYVLDQNLGGLMIWTVDNDTQDESKSLVKAAYTALGNP</sequence>
<dbReference type="SUPFAM" id="SSF51445">
    <property type="entry name" value="(Trans)glycosidases"/>
    <property type="match status" value="1"/>
</dbReference>
<evidence type="ECO:0000313" key="4">
    <source>
        <dbReference type="EMBL" id="RAW00611.1"/>
    </source>
</evidence>
<evidence type="ECO:0000256" key="2">
    <source>
        <dbReference type="ARBA" id="ARBA00012729"/>
    </source>
</evidence>
<dbReference type="InterPro" id="IPR050314">
    <property type="entry name" value="Glycosyl_Hydrlase_18"/>
</dbReference>
<dbReference type="Pfam" id="PF00704">
    <property type="entry name" value="Glyco_hydro_18"/>
    <property type="match status" value="1"/>
</dbReference>
<dbReference type="OrthoDB" id="973993at2"/>
<dbReference type="PROSITE" id="PS51910">
    <property type="entry name" value="GH18_2"/>
    <property type="match status" value="1"/>
</dbReference>
<feature type="domain" description="GH18" evidence="3">
    <location>
        <begin position="136"/>
        <end position="458"/>
    </location>
</feature>
<reference evidence="4 5" key="1">
    <citation type="submission" date="2018-06" db="EMBL/GenBank/DDBJ databases">
        <title>Chryseolinea flavus sp. nov., a member of the phylum Bacteroidetes isolated from soil.</title>
        <authorList>
            <person name="Li Y."/>
            <person name="Wang J."/>
        </authorList>
    </citation>
    <scope>NUCLEOTIDE SEQUENCE [LARGE SCALE GENOMIC DNA]</scope>
    <source>
        <strain evidence="4 5">SDU1-6</strain>
    </source>
</reference>
<organism evidence="4 5">
    <name type="scientific">Pseudochryseolinea flava</name>
    <dbReference type="NCBI Taxonomy" id="2059302"/>
    <lineage>
        <taxon>Bacteria</taxon>
        <taxon>Pseudomonadati</taxon>
        <taxon>Bacteroidota</taxon>
        <taxon>Cytophagia</taxon>
        <taxon>Cytophagales</taxon>
        <taxon>Fulvivirgaceae</taxon>
        <taxon>Pseudochryseolinea</taxon>
    </lineage>
</organism>
<dbReference type="InterPro" id="IPR001223">
    <property type="entry name" value="Glyco_hydro18_cat"/>
</dbReference>
<gene>
    <name evidence="4" type="ORF">DQQ10_13540</name>
</gene>